<protein>
    <submittedName>
        <fullName evidence="2">Uncharacterized protein</fullName>
    </submittedName>
</protein>
<dbReference type="EnsemblMetazoa" id="SCAU010230-RA">
    <property type="protein sequence ID" value="SCAU010230-PA"/>
    <property type="gene ID" value="SCAU010230"/>
</dbReference>
<organism evidence="2 3">
    <name type="scientific">Stomoxys calcitrans</name>
    <name type="common">Stable fly</name>
    <name type="synonym">Conops calcitrans</name>
    <dbReference type="NCBI Taxonomy" id="35570"/>
    <lineage>
        <taxon>Eukaryota</taxon>
        <taxon>Metazoa</taxon>
        <taxon>Ecdysozoa</taxon>
        <taxon>Arthropoda</taxon>
        <taxon>Hexapoda</taxon>
        <taxon>Insecta</taxon>
        <taxon>Pterygota</taxon>
        <taxon>Neoptera</taxon>
        <taxon>Endopterygota</taxon>
        <taxon>Diptera</taxon>
        <taxon>Brachycera</taxon>
        <taxon>Muscomorpha</taxon>
        <taxon>Muscoidea</taxon>
        <taxon>Muscidae</taxon>
        <taxon>Stomoxys</taxon>
    </lineage>
</organism>
<dbReference type="VEuPathDB" id="VectorBase:SCAU010230"/>
<dbReference type="GO" id="GO:0005549">
    <property type="term" value="F:odorant binding"/>
    <property type="evidence" value="ECO:0007669"/>
    <property type="project" value="InterPro"/>
</dbReference>
<gene>
    <name evidence="2" type="primary">106083179</name>
</gene>
<dbReference type="SUPFAM" id="SSF47565">
    <property type="entry name" value="Insect pheromone/odorant-binding proteins"/>
    <property type="match status" value="1"/>
</dbReference>
<dbReference type="InterPro" id="IPR006170">
    <property type="entry name" value="PBP/GOBP"/>
</dbReference>
<dbReference type="Pfam" id="PF01395">
    <property type="entry name" value="PBP_GOBP"/>
    <property type="match status" value="1"/>
</dbReference>
<dbReference type="AlphaFoldDB" id="A0A1I8PQQ3"/>
<name>A0A1I8PQQ3_STOCA</name>
<feature type="chain" id="PRO_5009327052" evidence="1">
    <location>
        <begin position="22"/>
        <end position="148"/>
    </location>
</feature>
<feature type="signal peptide" evidence="1">
    <location>
        <begin position="1"/>
        <end position="21"/>
    </location>
</feature>
<sequence>MAKYLVTLAVLCVIGAVLVRGELDKNAIIADFMAKAEVCKGETGGKDADVAEIAGKKPASTPEGKCMRSCLMKKYEVMDANGKMDKAVAMKHAEVLSDGDAKMLAIADEVVATCAALGVSGDHCEAAEEYLKCFKEQAMAHGVDDIDF</sequence>
<reference evidence="2" key="1">
    <citation type="submission" date="2020-05" db="UniProtKB">
        <authorList>
            <consortium name="EnsemblMetazoa"/>
        </authorList>
    </citation>
    <scope>IDENTIFICATION</scope>
    <source>
        <strain evidence="2">USDA</strain>
    </source>
</reference>
<dbReference type="OrthoDB" id="6595846at2759"/>
<evidence type="ECO:0000313" key="2">
    <source>
        <dbReference type="EnsemblMetazoa" id="SCAU010230-PA"/>
    </source>
</evidence>
<dbReference type="InterPro" id="IPR036728">
    <property type="entry name" value="PBP_GOBP_sf"/>
</dbReference>
<dbReference type="KEGG" id="scac:106083179"/>
<dbReference type="Proteomes" id="UP000095300">
    <property type="component" value="Unassembled WGS sequence"/>
</dbReference>
<keyword evidence="1" id="KW-0732">Signal</keyword>
<proteinExistence type="predicted"/>
<dbReference type="SMART" id="SM00708">
    <property type="entry name" value="PhBP"/>
    <property type="match status" value="1"/>
</dbReference>
<evidence type="ECO:0000313" key="3">
    <source>
        <dbReference type="Proteomes" id="UP000095300"/>
    </source>
</evidence>
<accession>A0A1I8PQQ3</accession>
<dbReference type="CDD" id="cd23992">
    <property type="entry name" value="PBP_GOBP"/>
    <property type="match status" value="1"/>
</dbReference>
<evidence type="ECO:0000256" key="1">
    <source>
        <dbReference type="SAM" id="SignalP"/>
    </source>
</evidence>
<dbReference type="Gene3D" id="1.10.238.20">
    <property type="entry name" value="Pheromone/general odorant binding protein domain"/>
    <property type="match status" value="1"/>
</dbReference>
<keyword evidence="3" id="KW-1185">Reference proteome</keyword>